<dbReference type="GeneID" id="300572370"/>
<protein>
    <submittedName>
        <fullName evidence="1">Uncharacterized protein</fullName>
    </submittedName>
</protein>
<name>A0ABY2HFY7_9HYPO</name>
<sequence length="66" mass="7706">MYFLPHLKHCPRAFPVVKPPELQISLVMDRCAKMQFPFYTAWPTTHGPLRNSIRHWDGQTAAEEDP</sequence>
<dbReference type="EMBL" id="PPTA01000001">
    <property type="protein sequence ID" value="TFB07208.1"/>
    <property type="molecule type" value="Genomic_DNA"/>
</dbReference>
<keyword evidence="2" id="KW-1185">Reference proteome</keyword>
<gene>
    <name evidence="1" type="ORF">CCMA1212_000453</name>
</gene>
<evidence type="ECO:0000313" key="1">
    <source>
        <dbReference type="EMBL" id="TFB07208.1"/>
    </source>
</evidence>
<reference evidence="1 2" key="1">
    <citation type="submission" date="2018-01" db="EMBL/GenBank/DDBJ databases">
        <title>Genome characterization of the sugarcane-associated fungus Trichoderma ghanense CCMA-1212 and their application in lignocelulose bioconversion.</title>
        <authorList>
            <person name="Steindorff A.S."/>
            <person name="Mendes T.D."/>
            <person name="Vilela E.S.D."/>
            <person name="Rodrigues D.S."/>
            <person name="Formighieri E.F."/>
            <person name="Melo I.S."/>
            <person name="Favaro L.C.L."/>
        </authorList>
    </citation>
    <scope>NUCLEOTIDE SEQUENCE [LARGE SCALE GENOMIC DNA]</scope>
    <source>
        <strain evidence="1 2">CCMA-1212</strain>
    </source>
</reference>
<proteinExistence type="predicted"/>
<comment type="caution">
    <text evidence="1">The sequence shown here is derived from an EMBL/GenBank/DDBJ whole genome shotgun (WGS) entry which is preliminary data.</text>
</comment>
<accession>A0ABY2HFY7</accession>
<dbReference type="Proteomes" id="UP001642720">
    <property type="component" value="Unassembled WGS sequence"/>
</dbReference>
<evidence type="ECO:0000313" key="2">
    <source>
        <dbReference type="Proteomes" id="UP001642720"/>
    </source>
</evidence>
<dbReference type="RefSeq" id="XP_073563409.1">
    <property type="nucleotide sequence ID" value="XM_073697920.1"/>
</dbReference>
<organism evidence="1 2">
    <name type="scientific">Trichoderma ghanense</name>
    <dbReference type="NCBI Taxonomy" id="65468"/>
    <lineage>
        <taxon>Eukaryota</taxon>
        <taxon>Fungi</taxon>
        <taxon>Dikarya</taxon>
        <taxon>Ascomycota</taxon>
        <taxon>Pezizomycotina</taxon>
        <taxon>Sordariomycetes</taxon>
        <taxon>Hypocreomycetidae</taxon>
        <taxon>Hypocreales</taxon>
        <taxon>Hypocreaceae</taxon>
        <taxon>Trichoderma</taxon>
    </lineage>
</organism>